<dbReference type="EMBL" id="JBHTGQ010000041">
    <property type="protein sequence ID" value="MFC7751347.1"/>
    <property type="molecule type" value="Genomic_DNA"/>
</dbReference>
<comment type="caution">
    <text evidence="1">The sequence shown here is derived from an EMBL/GenBank/DDBJ whole genome shotgun (WGS) entry which is preliminary data.</text>
</comment>
<name>A0ABW2V5D3_9BACL</name>
<reference evidence="2" key="1">
    <citation type="journal article" date="2019" name="Int. J. Syst. Evol. Microbiol.">
        <title>The Global Catalogue of Microorganisms (GCM) 10K type strain sequencing project: providing services to taxonomists for standard genome sequencing and annotation.</title>
        <authorList>
            <consortium name="The Broad Institute Genomics Platform"/>
            <consortium name="The Broad Institute Genome Sequencing Center for Infectious Disease"/>
            <person name="Wu L."/>
            <person name="Ma J."/>
        </authorList>
    </citation>
    <scope>NUCLEOTIDE SEQUENCE [LARGE SCALE GENOMIC DNA]</scope>
    <source>
        <strain evidence="2">JCM 18657</strain>
    </source>
</reference>
<organism evidence="1 2">
    <name type="scientific">Paenibacillus thermoaerophilus</name>
    <dbReference type="NCBI Taxonomy" id="1215385"/>
    <lineage>
        <taxon>Bacteria</taxon>
        <taxon>Bacillati</taxon>
        <taxon>Bacillota</taxon>
        <taxon>Bacilli</taxon>
        <taxon>Bacillales</taxon>
        <taxon>Paenibacillaceae</taxon>
        <taxon>Paenibacillus</taxon>
    </lineage>
</organism>
<dbReference type="RefSeq" id="WP_138788549.1">
    <property type="nucleotide sequence ID" value="NZ_JBHTGQ010000041.1"/>
</dbReference>
<gene>
    <name evidence="1" type="ORF">ACFQWB_15615</name>
</gene>
<proteinExistence type="predicted"/>
<dbReference type="Proteomes" id="UP001596528">
    <property type="component" value="Unassembled WGS sequence"/>
</dbReference>
<evidence type="ECO:0000313" key="1">
    <source>
        <dbReference type="EMBL" id="MFC7751347.1"/>
    </source>
</evidence>
<keyword evidence="2" id="KW-1185">Reference proteome</keyword>
<evidence type="ECO:0000313" key="2">
    <source>
        <dbReference type="Proteomes" id="UP001596528"/>
    </source>
</evidence>
<protein>
    <submittedName>
        <fullName evidence="1">Uncharacterized protein</fullName>
    </submittedName>
</protein>
<sequence length="62" mass="7153">METVTLSRLVKEFAPEWREVLSKDELDSLIVLRDGVSALEPEDVLEIVQHSICEHQHNKLLN</sequence>
<accession>A0ABW2V5D3</accession>